<evidence type="ECO:0000259" key="1">
    <source>
        <dbReference type="Pfam" id="PF20078"/>
    </source>
</evidence>
<accession>A0A3B0RYI7</accession>
<evidence type="ECO:0000313" key="2">
    <source>
        <dbReference type="EMBL" id="VAV97069.1"/>
    </source>
</evidence>
<sequence length="282" mass="31838">MSYLRQGDSPLNYELCRYHGSKLMFRGPRRQLYGDYAAFLGATETYGKFIAHPFPELTEVQTGMKCVNFGWPNAGIDAFLNDPGVIQAANGARVTVLQVPCAQNMTNRYYTVHPRRNDRFLQASDLLRDLYDEVDFTDFHFTRHMLGYLAKTRPERFTIIREELQSVWISRMKMLLQRITGPVILLWFSSRTPDETDTSLNVSDDPVFVTREMIEALRPVVSSIAEATASNAALSQGTKGMVFSDIEAPAAMELLGPAAHQEVAEMLSPLIAEFTMQNKRPA</sequence>
<feature type="domain" description="DUF6473" evidence="1">
    <location>
        <begin position="1"/>
        <end position="273"/>
    </location>
</feature>
<dbReference type="EMBL" id="UOEG01000159">
    <property type="protein sequence ID" value="VAV97069.1"/>
    <property type="molecule type" value="Genomic_DNA"/>
</dbReference>
<dbReference type="Pfam" id="PF20078">
    <property type="entry name" value="DUF6473"/>
    <property type="match status" value="1"/>
</dbReference>
<dbReference type="InterPro" id="IPR045524">
    <property type="entry name" value="DUF6473"/>
</dbReference>
<dbReference type="AlphaFoldDB" id="A0A3B0RYI7"/>
<protein>
    <recommendedName>
        <fullName evidence="1">DUF6473 domain-containing protein</fullName>
    </recommendedName>
</protein>
<organism evidence="2">
    <name type="scientific">hydrothermal vent metagenome</name>
    <dbReference type="NCBI Taxonomy" id="652676"/>
    <lineage>
        <taxon>unclassified sequences</taxon>
        <taxon>metagenomes</taxon>
        <taxon>ecological metagenomes</taxon>
    </lineage>
</organism>
<name>A0A3B0RYI7_9ZZZZ</name>
<gene>
    <name evidence="2" type="ORF">MNBD_ALPHA07-647</name>
</gene>
<proteinExistence type="predicted"/>
<reference evidence="2" key="1">
    <citation type="submission" date="2018-06" db="EMBL/GenBank/DDBJ databases">
        <authorList>
            <person name="Zhirakovskaya E."/>
        </authorList>
    </citation>
    <scope>NUCLEOTIDE SEQUENCE</scope>
</reference>